<evidence type="ECO:0000259" key="13">
    <source>
        <dbReference type="Pfam" id="PF13802"/>
    </source>
</evidence>
<dbReference type="SUPFAM" id="SSF74650">
    <property type="entry name" value="Galactose mutarotase-like"/>
    <property type="match status" value="1"/>
</dbReference>
<keyword evidence="5 10" id="KW-0378">Hydrolase</keyword>
<dbReference type="EMBL" id="KN824282">
    <property type="protein sequence ID" value="KIM31479.1"/>
    <property type="molecule type" value="Genomic_DNA"/>
</dbReference>
<dbReference type="GO" id="GO:0030246">
    <property type="term" value="F:carbohydrate binding"/>
    <property type="evidence" value="ECO:0007669"/>
    <property type="project" value="InterPro"/>
</dbReference>
<dbReference type="InterPro" id="IPR013780">
    <property type="entry name" value="Glyco_hydro_b"/>
</dbReference>
<comment type="pathway">
    <text evidence="2">Glycan metabolism; N-glycan metabolism.</text>
</comment>
<evidence type="ECO:0000256" key="1">
    <source>
        <dbReference type="ARBA" id="ARBA00004240"/>
    </source>
</evidence>
<dbReference type="PANTHER" id="PTHR22762:SF54">
    <property type="entry name" value="BCDNA.GH04962"/>
    <property type="match status" value="1"/>
</dbReference>
<dbReference type="SUPFAM" id="SSF51445">
    <property type="entry name" value="(Trans)glycosidases"/>
    <property type="match status" value="1"/>
</dbReference>
<dbReference type="CDD" id="cd14752">
    <property type="entry name" value="GH31_N"/>
    <property type="match status" value="1"/>
</dbReference>
<dbReference type="STRING" id="933852.A0A0C3BH30"/>
<dbReference type="PROSITE" id="PS00129">
    <property type="entry name" value="GLYCOSYL_HYDROL_F31_1"/>
    <property type="match status" value="1"/>
</dbReference>
<evidence type="ECO:0000256" key="11">
    <source>
        <dbReference type="SAM" id="SignalP"/>
    </source>
</evidence>
<dbReference type="PANTHER" id="PTHR22762">
    <property type="entry name" value="ALPHA-GLUCOSIDASE"/>
    <property type="match status" value="1"/>
</dbReference>
<evidence type="ECO:0000256" key="5">
    <source>
        <dbReference type="ARBA" id="ARBA00022801"/>
    </source>
</evidence>
<dbReference type="Gene3D" id="2.60.40.1760">
    <property type="entry name" value="glycosyl hydrolase (family 31)"/>
    <property type="match status" value="1"/>
</dbReference>
<dbReference type="InterPro" id="IPR011013">
    <property type="entry name" value="Gal_mutarotase_sf_dom"/>
</dbReference>
<dbReference type="HOGENOM" id="CLU_000631_7_0_1"/>
<reference evidence="17" key="2">
    <citation type="submission" date="2015-01" db="EMBL/GenBank/DDBJ databases">
        <title>Evolutionary Origins and Diversification of the Mycorrhizal Mutualists.</title>
        <authorList>
            <consortium name="DOE Joint Genome Institute"/>
            <consortium name="Mycorrhizal Genomics Consortium"/>
            <person name="Kohler A."/>
            <person name="Kuo A."/>
            <person name="Nagy L.G."/>
            <person name="Floudas D."/>
            <person name="Copeland A."/>
            <person name="Barry K.W."/>
            <person name="Cichocki N."/>
            <person name="Veneault-Fourrey C."/>
            <person name="LaButti K."/>
            <person name="Lindquist E.A."/>
            <person name="Lipzen A."/>
            <person name="Lundell T."/>
            <person name="Morin E."/>
            <person name="Murat C."/>
            <person name="Riley R."/>
            <person name="Ohm R."/>
            <person name="Sun H."/>
            <person name="Tunlid A."/>
            <person name="Henrissat B."/>
            <person name="Grigoriev I.V."/>
            <person name="Hibbett D.S."/>
            <person name="Martin F."/>
        </authorList>
    </citation>
    <scope>NUCLEOTIDE SEQUENCE [LARGE SCALE GENOMIC DNA]</scope>
    <source>
        <strain evidence="17">MAFF 305830</strain>
    </source>
</reference>
<dbReference type="InterPro" id="IPR025887">
    <property type="entry name" value="Glyco_hydro_31_N_dom"/>
</dbReference>
<evidence type="ECO:0000256" key="7">
    <source>
        <dbReference type="ARBA" id="ARBA00023180"/>
    </source>
</evidence>
<evidence type="ECO:0000313" key="16">
    <source>
        <dbReference type="EMBL" id="KIM31479.1"/>
    </source>
</evidence>
<keyword evidence="8 10" id="KW-0326">Glycosidase</keyword>
<accession>A0A0C3BH30</accession>
<dbReference type="Gene3D" id="2.60.40.1180">
    <property type="entry name" value="Golgi alpha-mannosidase II"/>
    <property type="match status" value="2"/>
</dbReference>
<dbReference type="SUPFAM" id="SSF51011">
    <property type="entry name" value="Glycosyl hydrolase domain"/>
    <property type="match status" value="1"/>
</dbReference>
<evidence type="ECO:0000313" key="17">
    <source>
        <dbReference type="Proteomes" id="UP000054097"/>
    </source>
</evidence>
<dbReference type="GO" id="GO:0090599">
    <property type="term" value="F:alpha-glucosidase activity"/>
    <property type="evidence" value="ECO:0007669"/>
    <property type="project" value="TreeGrafter"/>
</dbReference>
<dbReference type="Pfam" id="PF17137">
    <property type="entry name" value="DUF5110"/>
    <property type="match status" value="1"/>
</dbReference>
<evidence type="ECO:0000256" key="9">
    <source>
        <dbReference type="ARBA" id="ARBA00042895"/>
    </source>
</evidence>
<evidence type="ECO:0000256" key="3">
    <source>
        <dbReference type="ARBA" id="ARBA00007806"/>
    </source>
</evidence>
<protein>
    <recommendedName>
        <fullName evidence="9">Glucosidase II subunit alpha</fullName>
    </recommendedName>
</protein>
<dbReference type="GO" id="GO:0017177">
    <property type="term" value="C:glucosidase II complex"/>
    <property type="evidence" value="ECO:0007669"/>
    <property type="project" value="TreeGrafter"/>
</dbReference>
<dbReference type="InterPro" id="IPR030458">
    <property type="entry name" value="Glyco_hydro_31_AS"/>
</dbReference>
<evidence type="ECO:0000256" key="6">
    <source>
        <dbReference type="ARBA" id="ARBA00022824"/>
    </source>
</evidence>
<evidence type="ECO:0000256" key="2">
    <source>
        <dbReference type="ARBA" id="ARBA00004833"/>
    </source>
</evidence>
<dbReference type="InterPro" id="IPR000322">
    <property type="entry name" value="Glyco_hydro_31_TIM"/>
</dbReference>
<feature type="domain" description="Glycosyl hydrolase family 31 C-terminal" evidence="15">
    <location>
        <begin position="709"/>
        <end position="800"/>
    </location>
</feature>
<dbReference type="Proteomes" id="UP000054097">
    <property type="component" value="Unassembled WGS sequence"/>
</dbReference>
<dbReference type="AlphaFoldDB" id="A0A0C3BH30"/>
<feature type="signal peptide" evidence="11">
    <location>
        <begin position="1"/>
        <end position="16"/>
    </location>
</feature>
<evidence type="ECO:0000259" key="14">
    <source>
        <dbReference type="Pfam" id="PF17137"/>
    </source>
</evidence>
<dbReference type="Pfam" id="PF13802">
    <property type="entry name" value="Gal_mutarotas_2"/>
    <property type="match status" value="1"/>
</dbReference>
<dbReference type="GO" id="GO:0005975">
    <property type="term" value="P:carbohydrate metabolic process"/>
    <property type="evidence" value="ECO:0007669"/>
    <property type="project" value="InterPro"/>
</dbReference>
<evidence type="ECO:0000256" key="10">
    <source>
        <dbReference type="RuleBase" id="RU361185"/>
    </source>
</evidence>
<dbReference type="GO" id="GO:0006491">
    <property type="term" value="P:N-glycan processing"/>
    <property type="evidence" value="ECO:0007669"/>
    <property type="project" value="TreeGrafter"/>
</dbReference>
<feature type="domain" description="Glycoside hydrolase family 31 N-terminal" evidence="13">
    <location>
        <begin position="84"/>
        <end position="322"/>
    </location>
</feature>
<sequence length="965" mass="108004">MWLPLGLVLLAAEALAVKRHDFKTCDQSGFCKRGRALASRAKEAASTWKSPYSVDPSSVAISAQKSTFTASVLSSLYPEIKFELDVRAHADGTFRVRMDEVDGLRKRYDETSKWALVREPTLSETITWKQTKKEIKAVNTKSGVELKVQFEPLRVALLRNGKEEVVINGKGLLHMEHFRLKDEEPTPPVEGQAQDDSQTVLQPPVNPTAWFEGEQAAVWDETFGGQTDTKPRGPQSLSLDINFPTHGHIYGIPEHATRLDLPTTTGENAKYSDPYRLYNLDVFEYEADSEMALYGAVPLVHAHGVHSTVGVFNAIGSETWVDVGHPSTESTETQWISESGILDVFLLPGPTPEDVFRQYARLTGTPVMPRHFALAYHQCRWNYISSSDVREVQSRFDADDIPFDVLWLDIEYAPNHKYFIWNEKTFPDPVPMFNDVAAYGRKMVVIIDPHLKKDNDYPVYKSASEKGLLVKPSSGQGEYDGWCWPGSSAWVDYFNLASWDWWQGLFKVDGNNGDWHWKDSTTDVFIWNDMNEPSVFNGPEITMPKTNLHFDGWEHRDVHNINGMLFQNATSQAVKYRTDPPQRPFVLSRAFFAGSQRFGAVWTGDNLGTWEHMAIGVPMVLSNGIAGITFSGADVGGFFGNPDIEMLVRWYQVGAFAPFFRAHAHIDTKRREPFLLSEPHKSMVRDIIRLRYSLLPVWYTAFRYSSVSGVPVLRPQYTVFPNDPKGFSLDEQYFIGNSGLLVKPVTAPGVTQTTVYLAEAQPYYDYFTGHIYRGKRSGVEVTVPAALHEIPLLIRGGSIVPTRERPRRSSALMKKDPFTLRIALDAAEEASGDLYLDDGDSYLYEAGELVWRRFNAAKSGKSTFKITSEDLVAINNGQNVVDGAIVPVSGPNAFKESVSAVRVEKIVVYGLKAKPSKITLANGGEVEWDFVAGTSAKSGEGVASALTMRDPAVRITEDWSIEITL</sequence>
<comment type="similarity">
    <text evidence="3 10">Belongs to the glycosyl hydrolase 31 family.</text>
</comment>
<dbReference type="OrthoDB" id="3237269at2759"/>
<dbReference type="Pfam" id="PF01055">
    <property type="entry name" value="Glyco_hydro_31_2nd"/>
    <property type="match status" value="1"/>
</dbReference>
<keyword evidence="6" id="KW-0256">Endoplasmic reticulum</keyword>
<evidence type="ECO:0000259" key="15">
    <source>
        <dbReference type="Pfam" id="PF21365"/>
    </source>
</evidence>
<dbReference type="InterPro" id="IPR017853">
    <property type="entry name" value="GH"/>
</dbReference>
<name>A0A0C3BH30_SERVB</name>
<keyword evidence="7" id="KW-0325">Glycoprotein</keyword>
<comment type="subcellular location">
    <subcellularLocation>
        <location evidence="1">Endoplasmic reticulum</location>
    </subcellularLocation>
</comment>
<dbReference type="Gene3D" id="3.20.20.80">
    <property type="entry name" value="Glycosidases"/>
    <property type="match status" value="2"/>
</dbReference>
<evidence type="ECO:0000256" key="8">
    <source>
        <dbReference type="ARBA" id="ARBA00023295"/>
    </source>
</evidence>
<feature type="chain" id="PRO_5002161899" description="Glucosidase II subunit alpha" evidence="11">
    <location>
        <begin position="17"/>
        <end position="965"/>
    </location>
</feature>
<organism evidence="16 17">
    <name type="scientific">Serendipita vermifera MAFF 305830</name>
    <dbReference type="NCBI Taxonomy" id="933852"/>
    <lineage>
        <taxon>Eukaryota</taxon>
        <taxon>Fungi</taxon>
        <taxon>Dikarya</taxon>
        <taxon>Basidiomycota</taxon>
        <taxon>Agaricomycotina</taxon>
        <taxon>Agaricomycetes</taxon>
        <taxon>Sebacinales</taxon>
        <taxon>Serendipitaceae</taxon>
        <taxon>Serendipita</taxon>
    </lineage>
</organism>
<feature type="domain" description="DUF5110" evidence="14">
    <location>
        <begin position="818"/>
        <end position="867"/>
    </location>
</feature>
<dbReference type="InterPro" id="IPR033403">
    <property type="entry name" value="DUF5110"/>
</dbReference>
<proteinExistence type="inferred from homology"/>
<evidence type="ECO:0000259" key="12">
    <source>
        <dbReference type="Pfam" id="PF01055"/>
    </source>
</evidence>
<keyword evidence="17" id="KW-1185">Reference proteome</keyword>
<keyword evidence="4 11" id="KW-0732">Signal</keyword>
<evidence type="ECO:0000256" key="4">
    <source>
        <dbReference type="ARBA" id="ARBA00022729"/>
    </source>
</evidence>
<dbReference type="InterPro" id="IPR048395">
    <property type="entry name" value="Glyco_hydro_31_C"/>
</dbReference>
<reference evidence="16 17" key="1">
    <citation type="submission" date="2014-04" db="EMBL/GenBank/DDBJ databases">
        <authorList>
            <consortium name="DOE Joint Genome Institute"/>
            <person name="Kuo A."/>
            <person name="Zuccaro A."/>
            <person name="Kohler A."/>
            <person name="Nagy L.G."/>
            <person name="Floudas D."/>
            <person name="Copeland A."/>
            <person name="Barry K.W."/>
            <person name="Cichocki N."/>
            <person name="Veneault-Fourrey C."/>
            <person name="LaButti K."/>
            <person name="Lindquist E.A."/>
            <person name="Lipzen A."/>
            <person name="Lundell T."/>
            <person name="Morin E."/>
            <person name="Murat C."/>
            <person name="Sun H."/>
            <person name="Tunlid A."/>
            <person name="Henrissat B."/>
            <person name="Grigoriev I.V."/>
            <person name="Hibbett D.S."/>
            <person name="Martin F."/>
            <person name="Nordberg H.P."/>
            <person name="Cantor M.N."/>
            <person name="Hua S.X."/>
        </authorList>
    </citation>
    <scope>NUCLEOTIDE SEQUENCE [LARGE SCALE GENOMIC DNA]</scope>
    <source>
        <strain evidence="16 17">MAFF 305830</strain>
    </source>
</reference>
<feature type="domain" description="Glycoside hydrolase family 31 TIM barrel" evidence="12">
    <location>
        <begin position="366"/>
        <end position="701"/>
    </location>
</feature>
<dbReference type="CDD" id="cd06603">
    <property type="entry name" value="GH31_GANC_GANAB_alpha"/>
    <property type="match status" value="1"/>
</dbReference>
<gene>
    <name evidence="16" type="ORF">M408DRAFT_65304</name>
</gene>
<dbReference type="Pfam" id="PF21365">
    <property type="entry name" value="Glyco_hydro_31_3rd"/>
    <property type="match status" value="1"/>
</dbReference>